<dbReference type="InterPro" id="IPR004358">
    <property type="entry name" value="Sig_transdc_His_kin-like_C"/>
</dbReference>
<evidence type="ECO:0000313" key="18">
    <source>
        <dbReference type="Proteomes" id="UP000180057"/>
    </source>
</evidence>
<evidence type="ECO:0000256" key="4">
    <source>
        <dbReference type="ARBA" id="ARBA00022475"/>
    </source>
</evidence>
<dbReference type="CDD" id="cd06225">
    <property type="entry name" value="HAMP"/>
    <property type="match status" value="1"/>
</dbReference>
<dbReference type="InterPro" id="IPR003661">
    <property type="entry name" value="HisK_dim/P_dom"/>
</dbReference>
<dbReference type="EC" id="2.7.13.3" evidence="3"/>
<evidence type="ECO:0000256" key="6">
    <source>
        <dbReference type="ARBA" id="ARBA00022679"/>
    </source>
</evidence>
<evidence type="ECO:0000256" key="7">
    <source>
        <dbReference type="ARBA" id="ARBA00022692"/>
    </source>
</evidence>
<dbReference type="EMBL" id="MLQS01000024">
    <property type="protein sequence ID" value="OIJ18899.1"/>
    <property type="molecule type" value="Genomic_DNA"/>
</dbReference>
<name>A0A1S2M2D3_9BACI</name>
<keyword evidence="18" id="KW-1185">Reference proteome</keyword>
<feature type="domain" description="HAMP" evidence="16">
    <location>
        <begin position="182"/>
        <end position="235"/>
    </location>
</feature>
<dbReference type="SUPFAM" id="SSF158472">
    <property type="entry name" value="HAMP domain-like"/>
    <property type="match status" value="1"/>
</dbReference>
<dbReference type="SMART" id="SM00388">
    <property type="entry name" value="HisKA"/>
    <property type="match status" value="1"/>
</dbReference>
<dbReference type="SUPFAM" id="SSF55874">
    <property type="entry name" value="ATPase domain of HSP90 chaperone/DNA topoisomerase II/histidine kinase"/>
    <property type="match status" value="1"/>
</dbReference>
<accession>A0A1S2M2D3</accession>
<dbReference type="Gene3D" id="1.10.287.130">
    <property type="match status" value="1"/>
</dbReference>
<dbReference type="FunFam" id="3.30.565.10:FF:000006">
    <property type="entry name" value="Sensor histidine kinase WalK"/>
    <property type="match status" value="1"/>
</dbReference>
<dbReference type="RefSeq" id="WP_071390571.1">
    <property type="nucleotide sequence ID" value="NZ_MLQS01000024.1"/>
</dbReference>
<dbReference type="Pfam" id="PF02518">
    <property type="entry name" value="HATPase_c"/>
    <property type="match status" value="1"/>
</dbReference>
<keyword evidence="13 14" id="KW-0472">Membrane</keyword>
<comment type="subcellular location">
    <subcellularLocation>
        <location evidence="2">Cell membrane</location>
        <topology evidence="2">Multi-pass membrane protein</topology>
    </subcellularLocation>
</comment>
<dbReference type="Gene3D" id="3.30.565.10">
    <property type="entry name" value="Histidine kinase-like ATPase, C-terminal domain"/>
    <property type="match status" value="1"/>
</dbReference>
<dbReference type="InterPro" id="IPR003594">
    <property type="entry name" value="HATPase_dom"/>
</dbReference>
<dbReference type="InterPro" id="IPR036890">
    <property type="entry name" value="HATPase_C_sf"/>
</dbReference>
<dbReference type="GO" id="GO:0000155">
    <property type="term" value="F:phosphorelay sensor kinase activity"/>
    <property type="evidence" value="ECO:0007669"/>
    <property type="project" value="InterPro"/>
</dbReference>
<dbReference type="SMART" id="SM00387">
    <property type="entry name" value="HATPase_c"/>
    <property type="match status" value="1"/>
</dbReference>
<dbReference type="GO" id="GO:0005886">
    <property type="term" value="C:plasma membrane"/>
    <property type="evidence" value="ECO:0007669"/>
    <property type="project" value="UniProtKB-SubCell"/>
</dbReference>
<keyword evidence="9" id="KW-0418">Kinase</keyword>
<evidence type="ECO:0000256" key="10">
    <source>
        <dbReference type="ARBA" id="ARBA00022840"/>
    </source>
</evidence>
<dbReference type="InterPro" id="IPR036097">
    <property type="entry name" value="HisK_dim/P_sf"/>
</dbReference>
<dbReference type="Proteomes" id="UP000180057">
    <property type="component" value="Unassembled WGS sequence"/>
</dbReference>
<dbReference type="CDD" id="cd00082">
    <property type="entry name" value="HisKA"/>
    <property type="match status" value="1"/>
</dbReference>
<dbReference type="PROSITE" id="PS50109">
    <property type="entry name" value="HIS_KIN"/>
    <property type="match status" value="1"/>
</dbReference>
<organism evidence="17 18">
    <name type="scientific">Anaerobacillus alkalidiazotrophicus</name>
    <dbReference type="NCBI Taxonomy" id="472963"/>
    <lineage>
        <taxon>Bacteria</taxon>
        <taxon>Bacillati</taxon>
        <taxon>Bacillota</taxon>
        <taxon>Bacilli</taxon>
        <taxon>Bacillales</taxon>
        <taxon>Bacillaceae</taxon>
        <taxon>Anaerobacillus</taxon>
    </lineage>
</organism>
<comment type="catalytic activity">
    <reaction evidence="1">
        <text>ATP + protein L-histidine = ADP + protein N-phospho-L-histidine.</text>
        <dbReference type="EC" id="2.7.13.3"/>
    </reaction>
</comment>
<dbReference type="GO" id="GO:0005524">
    <property type="term" value="F:ATP binding"/>
    <property type="evidence" value="ECO:0007669"/>
    <property type="project" value="UniProtKB-KW"/>
</dbReference>
<dbReference type="Pfam" id="PF00512">
    <property type="entry name" value="HisKA"/>
    <property type="match status" value="1"/>
</dbReference>
<keyword evidence="10" id="KW-0067">ATP-binding</keyword>
<dbReference type="PROSITE" id="PS50885">
    <property type="entry name" value="HAMP"/>
    <property type="match status" value="1"/>
</dbReference>
<sequence>MFRTLQSKLMFFFLVLSLSGIIFVSMAIQLGFFGSFREYLDTKRLEQVEIVVDRLEQEYRIFGTVTGETITQLLHHYAMTDHLFFIFYDQEGNVVFDSMIHFEMMKGMMTHDQMGKPNVEKLTSDRYSVTMNNEEQGYLIVYYPEEYVDIDSQFLQQFNKYIIFTAIIMIVISIMISYFISKKMTQGLRQVSNATRELQKNNLKIRVPSSNQVEEIQQLANSFNELAESLSNHEKLRKQFTNDLAHELRTPLATLRSQIEAFLDGVWEPTPERLKQSHAELMRLVRLVDDLEKLLAAENPQIQLHPSELHVQDVLQSLKASFQPLFEQKGIELSIEKPKVKVTFWADRDRFFQIMVNLLNNALKYTNEDGKVTVKSHEEKQSVVFMIEDNGQGISEADLPHIFERFYRGEKSRNRKTGGVGIGLSIVKALVEAHKGKITIESEKNKGTKVKVRFRKPE</sequence>
<evidence type="ECO:0000259" key="15">
    <source>
        <dbReference type="PROSITE" id="PS50109"/>
    </source>
</evidence>
<keyword evidence="4" id="KW-1003">Cell membrane</keyword>
<gene>
    <name evidence="17" type="ORF">BKP45_15340</name>
</gene>
<keyword evidence="6" id="KW-0808">Transferase</keyword>
<evidence type="ECO:0000256" key="11">
    <source>
        <dbReference type="ARBA" id="ARBA00022989"/>
    </source>
</evidence>
<protein>
    <recommendedName>
        <fullName evidence="3">histidine kinase</fullName>
        <ecNumber evidence="3">2.7.13.3</ecNumber>
    </recommendedName>
</protein>
<dbReference type="PANTHER" id="PTHR45528">
    <property type="entry name" value="SENSOR HISTIDINE KINASE CPXA"/>
    <property type="match status" value="1"/>
</dbReference>
<evidence type="ECO:0000256" key="3">
    <source>
        <dbReference type="ARBA" id="ARBA00012438"/>
    </source>
</evidence>
<dbReference type="Pfam" id="PF00672">
    <property type="entry name" value="HAMP"/>
    <property type="match status" value="1"/>
</dbReference>
<dbReference type="OrthoDB" id="9813151at2"/>
<evidence type="ECO:0000256" key="12">
    <source>
        <dbReference type="ARBA" id="ARBA00023012"/>
    </source>
</evidence>
<dbReference type="SMART" id="SM00304">
    <property type="entry name" value="HAMP"/>
    <property type="match status" value="1"/>
</dbReference>
<dbReference type="STRING" id="472963.BKP45_15340"/>
<evidence type="ECO:0000256" key="5">
    <source>
        <dbReference type="ARBA" id="ARBA00022553"/>
    </source>
</evidence>
<comment type="caution">
    <text evidence="17">The sequence shown here is derived from an EMBL/GenBank/DDBJ whole genome shotgun (WGS) entry which is preliminary data.</text>
</comment>
<dbReference type="PANTHER" id="PTHR45528:SF1">
    <property type="entry name" value="SENSOR HISTIDINE KINASE CPXA"/>
    <property type="match status" value="1"/>
</dbReference>
<keyword evidence="8" id="KW-0547">Nucleotide-binding</keyword>
<dbReference type="SUPFAM" id="SSF47384">
    <property type="entry name" value="Homodimeric domain of signal transducing histidine kinase"/>
    <property type="match status" value="1"/>
</dbReference>
<feature type="transmembrane region" description="Helical" evidence="14">
    <location>
        <begin position="12"/>
        <end position="36"/>
    </location>
</feature>
<evidence type="ECO:0000256" key="2">
    <source>
        <dbReference type="ARBA" id="ARBA00004651"/>
    </source>
</evidence>
<evidence type="ECO:0000256" key="1">
    <source>
        <dbReference type="ARBA" id="ARBA00000085"/>
    </source>
</evidence>
<evidence type="ECO:0000259" key="16">
    <source>
        <dbReference type="PROSITE" id="PS50885"/>
    </source>
</evidence>
<reference evidence="17 18" key="1">
    <citation type="submission" date="2016-10" db="EMBL/GenBank/DDBJ databases">
        <title>Draft genome sequences of four alkaliphilic bacteria belonging to the Anaerobacillus genus.</title>
        <authorList>
            <person name="Bassil N.M."/>
            <person name="Lloyd J.R."/>
        </authorList>
    </citation>
    <scope>NUCLEOTIDE SEQUENCE [LARGE SCALE GENOMIC DNA]</scope>
    <source>
        <strain evidence="17 18">DSM 22531</strain>
    </source>
</reference>
<evidence type="ECO:0000313" key="17">
    <source>
        <dbReference type="EMBL" id="OIJ18899.1"/>
    </source>
</evidence>
<dbReference type="InterPro" id="IPR003660">
    <property type="entry name" value="HAMP_dom"/>
</dbReference>
<keyword evidence="5" id="KW-0597">Phosphoprotein</keyword>
<keyword evidence="7 14" id="KW-0812">Transmembrane</keyword>
<evidence type="ECO:0000256" key="9">
    <source>
        <dbReference type="ARBA" id="ARBA00022777"/>
    </source>
</evidence>
<keyword evidence="11 14" id="KW-1133">Transmembrane helix</keyword>
<dbReference type="AlphaFoldDB" id="A0A1S2M2D3"/>
<dbReference type="InterPro" id="IPR005467">
    <property type="entry name" value="His_kinase_dom"/>
</dbReference>
<evidence type="ECO:0000256" key="8">
    <source>
        <dbReference type="ARBA" id="ARBA00022741"/>
    </source>
</evidence>
<feature type="transmembrane region" description="Helical" evidence="14">
    <location>
        <begin position="161"/>
        <end position="180"/>
    </location>
</feature>
<keyword evidence="12" id="KW-0902">Two-component regulatory system</keyword>
<dbReference type="PRINTS" id="PR00344">
    <property type="entry name" value="BCTRLSENSOR"/>
</dbReference>
<dbReference type="Gene3D" id="6.10.340.10">
    <property type="match status" value="1"/>
</dbReference>
<dbReference type="InterPro" id="IPR050398">
    <property type="entry name" value="HssS/ArlS-like"/>
</dbReference>
<dbReference type="CDD" id="cd00075">
    <property type="entry name" value="HATPase"/>
    <property type="match status" value="1"/>
</dbReference>
<evidence type="ECO:0000256" key="14">
    <source>
        <dbReference type="SAM" id="Phobius"/>
    </source>
</evidence>
<proteinExistence type="predicted"/>
<feature type="domain" description="Histidine kinase" evidence="15">
    <location>
        <begin position="243"/>
        <end position="458"/>
    </location>
</feature>
<evidence type="ECO:0000256" key="13">
    <source>
        <dbReference type="ARBA" id="ARBA00023136"/>
    </source>
</evidence>